<keyword evidence="10" id="KW-0408">Iron</keyword>
<keyword evidence="5 12" id="KW-0520">NAD</keyword>
<accession>A0A1F7FEI6</accession>
<keyword evidence="3 10" id="KW-0479">Metal-binding</keyword>
<keyword evidence="10" id="KW-0533">Nickel</keyword>
<evidence type="ECO:0000256" key="9">
    <source>
        <dbReference type="PIRSR" id="PIRSR601088-2"/>
    </source>
</evidence>
<dbReference type="GO" id="GO:0004553">
    <property type="term" value="F:hydrolase activity, hydrolyzing O-glycosyl compounds"/>
    <property type="evidence" value="ECO:0007669"/>
    <property type="project" value="InterPro"/>
</dbReference>
<comment type="cofactor">
    <cofactor evidence="1">
        <name>Mn(2+)</name>
        <dbReference type="ChEBI" id="CHEBI:29035"/>
    </cofactor>
</comment>
<dbReference type="AlphaFoldDB" id="A0A1F7FEI6"/>
<comment type="similarity">
    <text evidence="2 12">Belongs to the glycosyl hydrolase 4 family.</text>
</comment>
<evidence type="ECO:0000256" key="4">
    <source>
        <dbReference type="ARBA" id="ARBA00022801"/>
    </source>
</evidence>
<dbReference type="PANTHER" id="PTHR32092:SF2">
    <property type="entry name" value="ALPHA-GALACTURONIDASE"/>
    <property type="match status" value="1"/>
</dbReference>
<comment type="cofactor">
    <cofactor evidence="12">
        <name>NAD(+)</name>
        <dbReference type="ChEBI" id="CHEBI:57540"/>
    </cofactor>
    <text evidence="12">Binds 1 NAD(+) per subunit.</text>
</comment>
<dbReference type="InterPro" id="IPR036291">
    <property type="entry name" value="NAD(P)-bd_dom_sf"/>
</dbReference>
<evidence type="ECO:0000256" key="8">
    <source>
        <dbReference type="ARBA" id="ARBA00023295"/>
    </source>
</evidence>
<dbReference type="InterPro" id="IPR001088">
    <property type="entry name" value="Glyco_hydro_4"/>
</dbReference>
<evidence type="ECO:0000256" key="5">
    <source>
        <dbReference type="ARBA" id="ARBA00023027"/>
    </source>
</evidence>
<evidence type="ECO:0000256" key="11">
    <source>
        <dbReference type="PIRSR" id="PIRSR601088-4"/>
    </source>
</evidence>
<dbReference type="Gene3D" id="3.90.1820.10">
    <property type="entry name" value="AglA-like glucosidase"/>
    <property type="match status" value="1"/>
</dbReference>
<feature type="binding site" evidence="9">
    <location>
        <position position="153"/>
    </location>
    <ligand>
        <name>substrate</name>
    </ligand>
</feature>
<dbReference type="InterPro" id="IPR053715">
    <property type="entry name" value="GH4_Enzyme_sf"/>
</dbReference>
<evidence type="ECO:0000256" key="10">
    <source>
        <dbReference type="PIRSR" id="PIRSR601088-3"/>
    </source>
</evidence>
<keyword evidence="6 10" id="KW-0464">Manganese</keyword>
<keyword evidence="10" id="KW-0170">Cobalt</keyword>
<dbReference type="Pfam" id="PF11975">
    <property type="entry name" value="Glyco_hydro_4C"/>
    <property type="match status" value="1"/>
</dbReference>
<feature type="domain" description="Glycosyl hydrolase family 4 C-terminal" evidence="13">
    <location>
        <begin position="207"/>
        <end position="435"/>
    </location>
</feature>
<evidence type="ECO:0000256" key="7">
    <source>
        <dbReference type="ARBA" id="ARBA00023277"/>
    </source>
</evidence>
<evidence type="ECO:0000256" key="2">
    <source>
        <dbReference type="ARBA" id="ARBA00010141"/>
    </source>
</evidence>
<dbReference type="GO" id="GO:0005975">
    <property type="term" value="P:carbohydrate metabolic process"/>
    <property type="evidence" value="ECO:0007669"/>
    <property type="project" value="InterPro"/>
</dbReference>
<dbReference type="Proteomes" id="UP000179243">
    <property type="component" value="Unassembled WGS sequence"/>
</dbReference>
<dbReference type="SUPFAM" id="SSF56327">
    <property type="entry name" value="LDH C-terminal domain-like"/>
    <property type="match status" value="1"/>
</dbReference>
<reference evidence="14 15" key="1">
    <citation type="journal article" date="2016" name="Nat. Commun.">
        <title>Thousands of microbial genomes shed light on interconnected biogeochemical processes in an aquifer system.</title>
        <authorList>
            <person name="Anantharaman K."/>
            <person name="Brown C.T."/>
            <person name="Hug L.A."/>
            <person name="Sharon I."/>
            <person name="Castelle C.J."/>
            <person name="Probst A.J."/>
            <person name="Thomas B.C."/>
            <person name="Singh A."/>
            <person name="Wilkins M.J."/>
            <person name="Karaoz U."/>
            <person name="Brodie E.L."/>
            <person name="Williams K.H."/>
            <person name="Hubbard S.S."/>
            <person name="Banfield J.F."/>
        </authorList>
    </citation>
    <scope>NUCLEOTIDE SEQUENCE [LARGE SCALE GENOMIC DNA]</scope>
</reference>
<dbReference type="Pfam" id="PF02056">
    <property type="entry name" value="Glyco_hydro_4"/>
    <property type="match status" value="1"/>
</dbReference>
<dbReference type="GO" id="GO:0046872">
    <property type="term" value="F:metal ion binding"/>
    <property type="evidence" value="ECO:0007669"/>
    <property type="project" value="UniProtKB-KW"/>
</dbReference>
<proteinExistence type="inferred from homology"/>
<comment type="caution">
    <text evidence="14">The sequence shown here is derived from an EMBL/GenBank/DDBJ whole genome shotgun (WGS) entry which is preliminary data.</text>
</comment>
<feature type="site" description="Increases basicity of active site Tyr" evidence="11">
    <location>
        <position position="115"/>
    </location>
</feature>
<sequence length="461" mass="51412">MGRPVSIKIAYVGGGSTGWAHILMNDLATTTGLTGEVALYDLDFGASLLNERFGNLLQTMPGVVSRFKYRAVPRLADALMGADFVVCSITPAPLSYMRYDVDIPQKYGIFQTVGDTVGPGGIMRAMRAIPIYEGFAHAFMRYCPRAWIINYTNPMTVLTRTLTKVEPHLKVFGCCHEVFGTQSLLGLRVAKKYKVPKPPREEIQVNVMGINHFTWVDKATWKGRDLLKLVREEMQRKGARKRFTPAQMARQLKENNGLPWGIHNNQIVYELFERFTILPAAGERHLAEFLPGFCGSAAEVNRWGIVQTPIDFRLKNKKHADVQRLEALRKKKILIEASGEEGVLQMKALLGLGSFITNVNVENQGQIPNLPRNAVVETNARFSRNSVKPINAGPLPAGVLGLVERHVRGQELIVEGALKRDLGLCFQAFCADPLVTCPMDKAHEMFERMVAGTRAFLKGYK</sequence>
<keyword evidence="4 12" id="KW-0378">Hydrolase</keyword>
<evidence type="ECO:0000256" key="12">
    <source>
        <dbReference type="RuleBase" id="RU361152"/>
    </source>
</evidence>
<dbReference type="GO" id="GO:0016616">
    <property type="term" value="F:oxidoreductase activity, acting on the CH-OH group of donors, NAD or NADP as acceptor"/>
    <property type="evidence" value="ECO:0007669"/>
    <property type="project" value="InterPro"/>
</dbReference>
<dbReference type="PANTHER" id="PTHR32092">
    <property type="entry name" value="6-PHOSPHO-BETA-GLUCOSIDASE-RELATED"/>
    <property type="match status" value="1"/>
</dbReference>
<evidence type="ECO:0000313" key="15">
    <source>
        <dbReference type="Proteomes" id="UP000179243"/>
    </source>
</evidence>
<feature type="binding site" evidence="10">
    <location>
        <position position="212"/>
    </location>
    <ligand>
        <name>Mn(2+)</name>
        <dbReference type="ChEBI" id="CHEBI:29035"/>
    </ligand>
</feature>
<evidence type="ECO:0000256" key="3">
    <source>
        <dbReference type="ARBA" id="ARBA00022723"/>
    </source>
</evidence>
<gene>
    <name evidence="14" type="ORF">A2519_22715</name>
</gene>
<evidence type="ECO:0000256" key="1">
    <source>
        <dbReference type="ARBA" id="ARBA00001936"/>
    </source>
</evidence>
<protein>
    <recommendedName>
        <fullName evidence="13">Glycosyl hydrolase family 4 C-terminal domain-containing protein</fullName>
    </recommendedName>
</protein>
<dbReference type="PRINTS" id="PR00732">
    <property type="entry name" value="GLHYDRLASE4"/>
</dbReference>
<keyword evidence="8 12" id="KW-0326">Glycosidase</keyword>
<dbReference type="InterPro" id="IPR015955">
    <property type="entry name" value="Lactate_DH/Glyco_Ohase_4_C"/>
</dbReference>
<evidence type="ECO:0000259" key="13">
    <source>
        <dbReference type="Pfam" id="PF11975"/>
    </source>
</evidence>
<dbReference type="SUPFAM" id="SSF51735">
    <property type="entry name" value="NAD(P)-binding Rossmann-fold domains"/>
    <property type="match status" value="1"/>
</dbReference>
<organism evidence="14 15">
    <name type="scientific">Candidatus Raymondbacteria bacterium RIFOXYD12_FULL_49_13</name>
    <dbReference type="NCBI Taxonomy" id="1817890"/>
    <lineage>
        <taxon>Bacteria</taxon>
        <taxon>Raymondiibacteriota</taxon>
    </lineage>
</organism>
<dbReference type="EMBL" id="MFYX01000062">
    <property type="protein sequence ID" value="OGK05095.1"/>
    <property type="molecule type" value="Genomic_DNA"/>
</dbReference>
<feature type="binding site" evidence="10">
    <location>
        <position position="175"/>
    </location>
    <ligand>
        <name>Mn(2+)</name>
        <dbReference type="ChEBI" id="CHEBI:29035"/>
    </ligand>
</feature>
<name>A0A1F7FEI6_UNCRA</name>
<evidence type="ECO:0000256" key="6">
    <source>
        <dbReference type="ARBA" id="ARBA00023211"/>
    </source>
</evidence>
<keyword evidence="7" id="KW-0119">Carbohydrate metabolism</keyword>
<evidence type="ECO:0000313" key="14">
    <source>
        <dbReference type="EMBL" id="OGK05095.1"/>
    </source>
</evidence>
<dbReference type="InterPro" id="IPR022616">
    <property type="entry name" value="Glyco_hydro_4_C"/>
</dbReference>